<dbReference type="FunFam" id="3.40.50.11840:FF:000001">
    <property type="entry name" value="2-(3-amino-3-carboxypropyl)histidine synthase subunit 1"/>
    <property type="match status" value="1"/>
</dbReference>
<gene>
    <name evidence="13" type="ORF">ADEAN_000605000</name>
</gene>
<dbReference type="GO" id="GO:0051539">
    <property type="term" value="F:4 iron, 4 sulfur cluster binding"/>
    <property type="evidence" value="ECO:0007669"/>
    <property type="project" value="UniProtKB-UniRule"/>
</dbReference>
<evidence type="ECO:0000256" key="5">
    <source>
        <dbReference type="ARBA" id="ARBA00022679"/>
    </source>
</evidence>
<dbReference type="Gene3D" id="3.40.50.11850">
    <property type="entry name" value="Diphthamide synthesis DPH1/DPH2 domain 2"/>
    <property type="match status" value="1"/>
</dbReference>
<dbReference type="FunFam" id="3.40.50.11860:FF:000002">
    <property type="entry name" value="2-(3-amino-3-carboxypropyl)histidine synthase subunit 1"/>
    <property type="match status" value="1"/>
</dbReference>
<dbReference type="PANTHER" id="PTHR10762">
    <property type="entry name" value="DIPHTHAMIDE BIOSYNTHESIS PROTEIN"/>
    <property type="match status" value="1"/>
</dbReference>
<protein>
    <recommendedName>
        <fullName evidence="4 11">2-(3-amino-3-carboxypropyl)histidine synthase subunit 1</fullName>
        <ecNumber evidence="3 11">2.5.1.108</ecNumber>
    </recommendedName>
</protein>
<evidence type="ECO:0000256" key="12">
    <source>
        <dbReference type="SAM" id="MobiDB-lite"/>
    </source>
</evidence>
<evidence type="ECO:0000256" key="6">
    <source>
        <dbReference type="ARBA" id="ARBA00022691"/>
    </source>
</evidence>
<evidence type="ECO:0000256" key="4">
    <source>
        <dbReference type="ARBA" id="ARBA00021915"/>
    </source>
</evidence>
<evidence type="ECO:0000256" key="3">
    <source>
        <dbReference type="ARBA" id="ARBA00012221"/>
    </source>
</evidence>
<dbReference type="AlphaFoldDB" id="A0A7G2CHW9"/>
<accession>A0A7G2CHW9</accession>
<keyword evidence="5 11" id="KW-0808">Transferase</keyword>
<sequence>MSLVVTNGPPPQQENGAVPPKKDNALEMAAGLPSNYRLEIDKCVKRIKEKGAKRVALQFPEGLLLFAAPIADILESHTGAQMVILGDVTYGACCVDDYAASAVGCDFLIHYGHSCLISIKDCTISNMMYVFVEIDIDVQHFVDTVKALVPPETRVAVIATVQFISSMRAGVAMLKDYFHTAPIVPQNRPLSTGEILGCTSPKVDPASVDDVIYVGDGRFHLESFLIAHRTLNALQYDPYEKKMTRESYAFSEMRTIRREAIDVAQAAQSFAIVMGTLGRQGNPRVVDRLMALAKSKGKKITLLLMSEIFPSKMAQLQDVDAYIQVACPRLSIDWGYAFDRPFLSPYEAEVALGAVEWGEEYPMDHYSRDGGGWAVYTDKHL</sequence>
<keyword evidence="6 11" id="KW-0949">S-adenosyl-L-methionine</keyword>
<keyword evidence="8" id="KW-0408">Iron</keyword>
<dbReference type="Pfam" id="PF01866">
    <property type="entry name" value="Diphthamide_syn"/>
    <property type="match status" value="1"/>
</dbReference>
<dbReference type="NCBIfam" id="TIGR00322">
    <property type="entry name" value="diphth2_R"/>
    <property type="match status" value="1"/>
</dbReference>
<keyword evidence="9" id="KW-0411">Iron-sulfur</keyword>
<evidence type="ECO:0000313" key="14">
    <source>
        <dbReference type="Proteomes" id="UP000515908"/>
    </source>
</evidence>
<comment type="function">
    <text evidence="11">Catalyzes the first step of diphthamide biosynthesis, a post-translational modification of histidine which occurs in elongation factor 2.</text>
</comment>
<evidence type="ECO:0000256" key="11">
    <source>
        <dbReference type="PIRNR" id="PIRNR004967"/>
    </source>
</evidence>
<dbReference type="UniPathway" id="UPA00559"/>
<evidence type="ECO:0000256" key="10">
    <source>
        <dbReference type="ARBA" id="ARBA00048403"/>
    </source>
</evidence>
<keyword evidence="14" id="KW-1185">Reference proteome</keyword>
<keyword evidence="11" id="KW-0004">4Fe-4S</keyword>
<dbReference type="PIRSF" id="PIRSF004967">
    <property type="entry name" value="DPH1"/>
    <property type="match status" value="1"/>
</dbReference>
<dbReference type="EC" id="2.5.1.108" evidence="3 11"/>
<dbReference type="FunFam" id="3.40.50.11850:FF:000002">
    <property type="entry name" value="2-(3-amino-3-carboxypropyl)histidine synthase subunit 1"/>
    <property type="match status" value="1"/>
</dbReference>
<proteinExistence type="inferred from homology"/>
<dbReference type="SFLD" id="SFLDS00032">
    <property type="entry name" value="Radical_SAM_3-amino-3-carboxyp"/>
    <property type="match status" value="1"/>
</dbReference>
<evidence type="ECO:0000313" key="13">
    <source>
        <dbReference type="EMBL" id="CAD2218561.1"/>
    </source>
</evidence>
<comment type="similarity">
    <text evidence="2 11">Belongs to the DPH1/DPH2 family. DPH1 subfamily.</text>
</comment>
<dbReference type="Proteomes" id="UP000515908">
    <property type="component" value="Chromosome 11"/>
</dbReference>
<evidence type="ECO:0000256" key="9">
    <source>
        <dbReference type="ARBA" id="ARBA00023014"/>
    </source>
</evidence>
<organism evidence="13 14">
    <name type="scientific">Angomonas deanei</name>
    <dbReference type="NCBI Taxonomy" id="59799"/>
    <lineage>
        <taxon>Eukaryota</taxon>
        <taxon>Discoba</taxon>
        <taxon>Euglenozoa</taxon>
        <taxon>Kinetoplastea</taxon>
        <taxon>Metakinetoplastina</taxon>
        <taxon>Trypanosomatida</taxon>
        <taxon>Trypanosomatidae</taxon>
        <taxon>Strigomonadinae</taxon>
        <taxon>Angomonas</taxon>
    </lineage>
</organism>
<evidence type="ECO:0000256" key="1">
    <source>
        <dbReference type="ARBA" id="ARBA00005156"/>
    </source>
</evidence>
<dbReference type="SFLD" id="SFLDG01121">
    <property type="entry name" value="Diphthamide_biosynthesis"/>
    <property type="match status" value="1"/>
</dbReference>
<comment type="catalytic activity">
    <reaction evidence="10 11">
        <text>L-histidyl-[translation elongation factor 2] + S-adenosyl-L-methionine = 2-[(3S)-amino-3-carboxypropyl]-L-histidyl-[translation elongation factor 2] + S-methyl-5'-thioadenosine + H(+)</text>
        <dbReference type="Rhea" id="RHEA:36783"/>
        <dbReference type="Rhea" id="RHEA-COMP:9748"/>
        <dbReference type="Rhea" id="RHEA-COMP:9749"/>
        <dbReference type="ChEBI" id="CHEBI:15378"/>
        <dbReference type="ChEBI" id="CHEBI:17509"/>
        <dbReference type="ChEBI" id="CHEBI:29979"/>
        <dbReference type="ChEBI" id="CHEBI:59789"/>
        <dbReference type="ChEBI" id="CHEBI:73995"/>
        <dbReference type="EC" id="2.5.1.108"/>
    </reaction>
</comment>
<dbReference type="InterPro" id="IPR042265">
    <property type="entry name" value="DPH1/DPH2_3"/>
</dbReference>
<comment type="pathway">
    <text evidence="1 11">Protein modification; peptidyl-diphthamide biosynthesis.</text>
</comment>
<dbReference type="GO" id="GO:0017183">
    <property type="term" value="P:protein histidyl modification to diphthamide"/>
    <property type="evidence" value="ECO:0007669"/>
    <property type="project" value="UniProtKB-UniRule"/>
</dbReference>
<dbReference type="GO" id="GO:0046872">
    <property type="term" value="F:metal ion binding"/>
    <property type="evidence" value="ECO:0007669"/>
    <property type="project" value="UniProtKB-KW"/>
</dbReference>
<dbReference type="InterPro" id="IPR016435">
    <property type="entry name" value="DPH1/DPH2"/>
</dbReference>
<dbReference type="Gene3D" id="3.40.50.11860">
    <property type="entry name" value="Diphthamide synthesis DPH1/DPH2 domain 3"/>
    <property type="match status" value="1"/>
</dbReference>
<feature type="region of interest" description="Disordered" evidence="12">
    <location>
        <begin position="1"/>
        <end position="22"/>
    </location>
</feature>
<reference evidence="13 14" key="1">
    <citation type="submission" date="2020-08" db="EMBL/GenBank/DDBJ databases">
        <authorList>
            <person name="Newling K."/>
            <person name="Davey J."/>
            <person name="Forrester S."/>
        </authorList>
    </citation>
    <scope>NUCLEOTIDE SEQUENCE [LARGE SCALE GENOMIC DNA]</scope>
    <source>
        <strain evidence="14">Crithidia deanei Carvalho (ATCC PRA-265)</strain>
    </source>
</reference>
<dbReference type="GO" id="GO:0090560">
    <property type="term" value="F:2-(3-amino-3-carboxypropyl)histidine synthase activity"/>
    <property type="evidence" value="ECO:0007669"/>
    <property type="project" value="UniProtKB-UniRule"/>
</dbReference>
<dbReference type="PANTHER" id="PTHR10762:SF1">
    <property type="entry name" value="2-(3-AMINO-3-CARBOXYPROPYL)HISTIDINE SYNTHASE SUBUNIT 1"/>
    <property type="match status" value="1"/>
</dbReference>
<evidence type="ECO:0000256" key="8">
    <source>
        <dbReference type="ARBA" id="ARBA00023004"/>
    </source>
</evidence>
<name>A0A7G2CHW9_9TRYP</name>
<dbReference type="InterPro" id="IPR042263">
    <property type="entry name" value="DPH1/DPH2_1"/>
</dbReference>
<keyword evidence="7" id="KW-0479">Metal-binding</keyword>
<evidence type="ECO:0000256" key="7">
    <source>
        <dbReference type="ARBA" id="ARBA00022723"/>
    </source>
</evidence>
<dbReference type="VEuPathDB" id="TriTrypDB:ADEAN_000605000"/>
<evidence type="ECO:0000256" key="2">
    <source>
        <dbReference type="ARBA" id="ARBA00010173"/>
    </source>
</evidence>
<dbReference type="InterPro" id="IPR042264">
    <property type="entry name" value="DPH1/DPH2_2"/>
</dbReference>
<dbReference type="OrthoDB" id="1649088at2759"/>
<dbReference type="EMBL" id="LR877155">
    <property type="protein sequence ID" value="CAD2218561.1"/>
    <property type="molecule type" value="Genomic_DNA"/>
</dbReference>
<comment type="cofactor">
    <cofactor evidence="11">
        <name>[4Fe-4S] cluster</name>
        <dbReference type="ChEBI" id="CHEBI:49883"/>
    </cofactor>
    <text evidence="11">Binds 1 [4Fe-4S] cluster per subunit. The cluster is coordinated with 3 cysteines and an exchangeable S-adenosyl-L-methionine.</text>
</comment>
<dbReference type="Gene3D" id="3.40.50.11840">
    <property type="entry name" value="Diphthamide synthesis DPH1/DPH2 domain 1"/>
    <property type="match status" value="1"/>
</dbReference>
<dbReference type="InterPro" id="IPR035435">
    <property type="entry name" value="DPH1/DPH2_euk_archaea"/>
</dbReference>